<protein>
    <submittedName>
        <fullName evidence="1">Uncharacterized protein</fullName>
    </submittedName>
</protein>
<proteinExistence type="predicted"/>
<accession>A0A8S5NMR3</accession>
<evidence type="ECO:0000313" key="1">
    <source>
        <dbReference type="EMBL" id="DAD95660.1"/>
    </source>
</evidence>
<reference evidence="1" key="1">
    <citation type="journal article" date="2021" name="Proc. Natl. Acad. Sci. U.S.A.">
        <title>A Catalog of Tens of Thousands of Viruses from Human Metagenomes Reveals Hidden Associations with Chronic Diseases.</title>
        <authorList>
            <person name="Tisza M.J."/>
            <person name="Buck C.B."/>
        </authorList>
    </citation>
    <scope>NUCLEOTIDE SEQUENCE</scope>
    <source>
        <strain evidence="1">CtQU013</strain>
    </source>
</reference>
<dbReference type="EMBL" id="BK015198">
    <property type="protein sequence ID" value="DAD95660.1"/>
    <property type="molecule type" value="Genomic_DNA"/>
</dbReference>
<organism evidence="1">
    <name type="scientific">Siphoviridae sp. ctQU013</name>
    <dbReference type="NCBI Taxonomy" id="2826329"/>
    <lineage>
        <taxon>Viruses</taxon>
        <taxon>Duplodnaviria</taxon>
        <taxon>Heunggongvirae</taxon>
        <taxon>Uroviricota</taxon>
        <taxon>Caudoviricetes</taxon>
    </lineage>
</organism>
<name>A0A8S5NMR3_9CAUD</name>
<sequence>MLVNSSRYTTPSSDPYADPGIFLCGRLRVERNENSRKGVKAILKLGKDSRVEIGGDQVRIFGEVMVKGSVLETKSLANSGLDSPKKTNL</sequence>